<dbReference type="WBParaSite" id="PSAMB.scaffold224size64196.g3416.t1">
    <property type="protein sequence ID" value="PSAMB.scaffold224size64196.g3416.t1"/>
    <property type="gene ID" value="PSAMB.scaffold224size64196.g3416"/>
</dbReference>
<evidence type="ECO:0000256" key="2">
    <source>
        <dbReference type="ARBA" id="ARBA00006058"/>
    </source>
</evidence>
<evidence type="ECO:0000256" key="1">
    <source>
        <dbReference type="ARBA" id="ARBA00004141"/>
    </source>
</evidence>
<evidence type="ECO:0000313" key="11">
    <source>
        <dbReference type="WBParaSite" id="PSAMB.scaffold224size64196.g3416.t1"/>
    </source>
</evidence>
<evidence type="ECO:0000256" key="3">
    <source>
        <dbReference type="ARBA" id="ARBA00022692"/>
    </source>
</evidence>
<name>A0A914VQQ1_9BILA</name>
<proteinExistence type="inferred from homology"/>
<feature type="transmembrane region" description="Helical" evidence="8">
    <location>
        <begin position="298"/>
        <end position="319"/>
    </location>
</feature>
<keyword evidence="5 8" id="KW-0472">Membrane</keyword>
<feature type="transmembrane region" description="Helical" evidence="8">
    <location>
        <begin position="572"/>
        <end position="593"/>
    </location>
</feature>
<dbReference type="GO" id="GO:0016020">
    <property type="term" value="C:membrane"/>
    <property type="evidence" value="ECO:0007669"/>
    <property type="project" value="UniProtKB-SubCell"/>
</dbReference>
<keyword evidence="9" id="KW-0732">Signal</keyword>
<reference evidence="11" key="1">
    <citation type="submission" date="2022-11" db="UniProtKB">
        <authorList>
            <consortium name="WormBaseParasite"/>
        </authorList>
    </citation>
    <scope>IDENTIFICATION</scope>
</reference>
<comment type="similarity">
    <text evidence="2">Belongs to the prominin family.</text>
</comment>
<feature type="transmembrane region" description="Helical" evidence="8">
    <location>
        <begin position="149"/>
        <end position="171"/>
    </location>
</feature>
<sequence>MSQQASLHIVLLLLFSLGAAVSGQTTQQPQCSNSSSFPTQAAVAKLSENFGGLDGFYSIAAGIADGLHGELSHDLMKKFADVVQGNDNDVSGLVSDLLKNQAGFIIFVVIGLLFVVIFPITGCCYCCCRCCCSKCGAKRYQKEEASTNCLLVLLAILIISFAFILTGTIIYGASMTNGEDSIDSLKNDADELASDFTNFIESTVNEAKDNVNQVIDQLNNLTTKADGYVNNATNAIDDAHTSYNDYGGKNSIVAGISVIVLLPCSIALILIAAGLACGGAGYRNKRFPPQRTTLSHTAGYVAIATCIFLFCIGGFLMFLSTTLFTAGYALQFACTPLFYDNTYEVFEFIDEKIPDVTNPIDGTVVPVSIKNAIIGCEQSKTVYAAVDGDKIFKVDQILGNVTFNTSAIDAHVNPGLSPTLSGTDKDAIDLLASQFNPSPTTTQSLLLKVATALAELQADLQSCSSDLANKVQTFNTDAKLIDSLVAIVSSNVNEMTTALNYISHANADQAVHAVQNYSLQLFNDLNVTAYASFGQLQTNLRDNIANCRPLYDTWQNVGTLVCKKLGHPLQGLWASLGMTVLFFIPMIILLTLISKYLYRMDREHYPLLTGGSVSIGRLDRVSPEVISVPPRSFLSEEPDSPTKKMLDNQSDEFKFEPNSEYGSGNGGLRGLTRTNMNEAPADTILSSSDNFTASPQPNDQPSSGYDPHEHIKPRGLRRVD</sequence>
<accession>A0A914VQQ1</accession>
<evidence type="ECO:0000256" key="6">
    <source>
        <dbReference type="ARBA" id="ARBA00023180"/>
    </source>
</evidence>
<dbReference type="PANTHER" id="PTHR11238:SF9">
    <property type="entry name" value="PROMININ, ISOFORM D"/>
    <property type="match status" value="1"/>
</dbReference>
<evidence type="ECO:0000256" key="9">
    <source>
        <dbReference type="SAM" id="SignalP"/>
    </source>
</evidence>
<dbReference type="AlphaFoldDB" id="A0A914VQQ1"/>
<evidence type="ECO:0000256" key="5">
    <source>
        <dbReference type="ARBA" id="ARBA00023136"/>
    </source>
</evidence>
<dbReference type="PANTHER" id="PTHR11238">
    <property type="entry name" value="PROMININ ISOFORM D-RELATED"/>
    <property type="match status" value="1"/>
</dbReference>
<feature type="region of interest" description="Disordered" evidence="7">
    <location>
        <begin position="653"/>
        <end position="720"/>
    </location>
</feature>
<keyword evidence="4 8" id="KW-1133">Transmembrane helix</keyword>
<feature type="transmembrane region" description="Helical" evidence="8">
    <location>
        <begin position="104"/>
        <end position="128"/>
    </location>
</feature>
<feature type="compositionally biased region" description="Polar residues" evidence="7">
    <location>
        <begin position="684"/>
        <end position="703"/>
    </location>
</feature>
<feature type="signal peptide" evidence="9">
    <location>
        <begin position="1"/>
        <end position="23"/>
    </location>
</feature>
<feature type="chain" id="PRO_5036926917" evidence="9">
    <location>
        <begin position="24"/>
        <end position="720"/>
    </location>
</feature>
<keyword evidence="3 8" id="KW-0812">Transmembrane</keyword>
<dbReference type="Proteomes" id="UP000887566">
    <property type="component" value="Unplaced"/>
</dbReference>
<dbReference type="Pfam" id="PF05478">
    <property type="entry name" value="Prominin"/>
    <property type="match status" value="2"/>
</dbReference>
<feature type="transmembrane region" description="Helical" evidence="8">
    <location>
        <begin position="252"/>
        <end position="277"/>
    </location>
</feature>
<dbReference type="InterPro" id="IPR008795">
    <property type="entry name" value="Prominin"/>
</dbReference>
<organism evidence="10 11">
    <name type="scientific">Plectus sambesii</name>
    <dbReference type="NCBI Taxonomy" id="2011161"/>
    <lineage>
        <taxon>Eukaryota</taxon>
        <taxon>Metazoa</taxon>
        <taxon>Ecdysozoa</taxon>
        <taxon>Nematoda</taxon>
        <taxon>Chromadorea</taxon>
        <taxon>Plectida</taxon>
        <taxon>Plectina</taxon>
        <taxon>Plectoidea</taxon>
        <taxon>Plectidae</taxon>
        <taxon>Plectus</taxon>
    </lineage>
</organism>
<evidence type="ECO:0000256" key="8">
    <source>
        <dbReference type="SAM" id="Phobius"/>
    </source>
</evidence>
<comment type="subcellular location">
    <subcellularLocation>
        <location evidence="1">Membrane</location>
        <topology evidence="1">Multi-pass membrane protein</topology>
    </subcellularLocation>
</comment>
<evidence type="ECO:0000256" key="4">
    <source>
        <dbReference type="ARBA" id="ARBA00022989"/>
    </source>
</evidence>
<keyword evidence="6" id="KW-0325">Glycoprotein</keyword>
<evidence type="ECO:0000256" key="7">
    <source>
        <dbReference type="SAM" id="MobiDB-lite"/>
    </source>
</evidence>
<keyword evidence="10" id="KW-1185">Reference proteome</keyword>
<protein>
    <submittedName>
        <fullName evidence="11">Uncharacterized protein</fullName>
    </submittedName>
</protein>
<feature type="compositionally biased region" description="Basic and acidic residues" evidence="7">
    <location>
        <begin position="706"/>
        <end position="720"/>
    </location>
</feature>
<evidence type="ECO:0000313" key="10">
    <source>
        <dbReference type="Proteomes" id="UP000887566"/>
    </source>
</evidence>